<dbReference type="PROSITE" id="PS50011">
    <property type="entry name" value="PROTEIN_KINASE_DOM"/>
    <property type="match status" value="1"/>
</dbReference>
<dbReference type="InterPro" id="IPR008271">
    <property type="entry name" value="Ser/Thr_kinase_AS"/>
</dbReference>
<dbReference type="PANTHER" id="PTHR48012:SF10">
    <property type="entry name" value="FI20177P1"/>
    <property type="match status" value="1"/>
</dbReference>
<dbReference type="EMBL" id="MDYQ01000599">
    <property type="protein sequence ID" value="PRP73480.1"/>
    <property type="molecule type" value="Genomic_DNA"/>
</dbReference>
<dbReference type="GO" id="GO:0005737">
    <property type="term" value="C:cytoplasm"/>
    <property type="evidence" value="ECO:0007669"/>
    <property type="project" value="TreeGrafter"/>
</dbReference>
<evidence type="ECO:0000256" key="5">
    <source>
        <dbReference type="ARBA" id="ARBA00022777"/>
    </source>
</evidence>
<keyword evidence="5" id="KW-0418">Kinase</keyword>
<evidence type="ECO:0000313" key="11">
    <source>
        <dbReference type="EMBL" id="PRP73480.1"/>
    </source>
</evidence>
<evidence type="ECO:0000313" key="12">
    <source>
        <dbReference type="Proteomes" id="UP000241769"/>
    </source>
</evidence>
<evidence type="ECO:0000256" key="2">
    <source>
        <dbReference type="ARBA" id="ARBA00022527"/>
    </source>
</evidence>
<evidence type="ECO:0000256" key="4">
    <source>
        <dbReference type="ARBA" id="ARBA00022741"/>
    </source>
</evidence>
<dbReference type="InterPro" id="IPR000719">
    <property type="entry name" value="Prot_kinase_dom"/>
</dbReference>
<feature type="domain" description="Protein kinase" evidence="10">
    <location>
        <begin position="120"/>
        <end position="393"/>
    </location>
</feature>
<dbReference type="STRING" id="1890364.A0A2P6MP36"/>
<dbReference type="Gene3D" id="1.10.510.10">
    <property type="entry name" value="Transferase(Phosphotransferase) domain 1"/>
    <property type="match status" value="1"/>
</dbReference>
<evidence type="ECO:0000259" key="10">
    <source>
        <dbReference type="PROSITE" id="PS50011"/>
    </source>
</evidence>
<comment type="catalytic activity">
    <reaction evidence="7">
        <text>L-threonyl-[protein] + ATP = O-phospho-L-threonyl-[protein] + ADP + H(+)</text>
        <dbReference type="Rhea" id="RHEA:46608"/>
        <dbReference type="Rhea" id="RHEA-COMP:11060"/>
        <dbReference type="Rhea" id="RHEA-COMP:11605"/>
        <dbReference type="ChEBI" id="CHEBI:15378"/>
        <dbReference type="ChEBI" id="CHEBI:30013"/>
        <dbReference type="ChEBI" id="CHEBI:30616"/>
        <dbReference type="ChEBI" id="CHEBI:61977"/>
        <dbReference type="ChEBI" id="CHEBI:456216"/>
        <dbReference type="EC" id="2.7.11.1"/>
    </reaction>
</comment>
<dbReference type="InParanoid" id="A0A2P6MP36"/>
<dbReference type="SMART" id="SM00220">
    <property type="entry name" value="S_TKc"/>
    <property type="match status" value="1"/>
</dbReference>
<feature type="compositionally biased region" description="Basic residues" evidence="9">
    <location>
        <begin position="60"/>
        <end position="69"/>
    </location>
</feature>
<dbReference type="Proteomes" id="UP000241769">
    <property type="component" value="Unassembled WGS sequence"/>
</dbReference>
<dbReference type="GO" id="GO:0005524">
    <property type="term" value="F:ATP binding"/>
    <property type="evidence" value="ECO:0007669"/>
    <property type="project" value="UniProtKB-KW"/>
</dbReference>
<keyword evidence="12" id="KW-1185">Reference proteome</keyword>
<dbReference type="InterPro" id="IPR050629">
    <property type="entry name" value="STE20/SPS1-PAK"/>
</dbReference>
<evidence type="ECO:0000256" key="8">
    <source>
        <dbReference type="ARBA" id="ARBA00048679"/>
    </source>
</evidence>
<dbReference type="PANTHER" id="PTHR48012">
    <property type="entry name" value="STERILE20-LIKE KINASE, ISOFORM B-RELATED"/>
    <property type="match status" value="1"/>
</dbReference>
<keyword evidence="4" id="KW-0547">Nucleotide-binding</keyword>
<comment type="similarity">
    <text evidence="1">Belongs to the protein kinase superfamily. STE Ser/Thr protein kinase family. STE20 subfamily.</text>
</comment>
<dbReference type="Pfam" id="PF00069">
    <property type="entry name" value="Pkinase"/>
    <property type="match status" value="1"/>
</dbReference>
<sequence>MDRSSRVRVNINTLAARSRATFVVLGMYLFKCPRRQNSVSGLHQGYFRRKNKSPVDSTKHQHQHQHHSPLSRLVSRLSRRMSGDLKIATPPASPSESEQVETIHCSSTSGDSVWFDPKSYHQIRNLGKGNYGRVDLVESNGSRFALKEQKVKRSGFNSEVTLHLKVVIHYDTHSRLIPLQISKAGDHENVARLYYASSSRHRTGLIALEYCEGVCLDQLNGCLIEQQIRYIIREVVKGLTFLHSINIVHRDIKPDNIMITIGGQVKLIDLGMADDYTSHLLTDPCGSPLYMAPEHINCIDHPAPYNEKVDIWSVGITCIELATARLPHFDAKKQEKLISSVVHGPAPTLSQSQAEAKNTKYYNQSFHDFVGFCLNKNPNERPSAAQLLEHPFLMEKTGTAEVNSLRDTIRMKMDHHHHR</sequence>
<comment type="caution">
    <text evidence="11">The sequence shown here is derived from an EMBL/GenBank/DDBJ whole genome shotgun (WGS) entry which is preliminary data.</text>
</comment>
<protein>
    <submittedName>
        <fullName evidence="11">Neither inactivation nor afterpotential protein C</fullName>
    </submittedName>
</protein>
<dbReference type="PROSITE" id="PS00108">
    <property type="entry name" value="PROTEIN_KINASE_ST"/>
    <property type="match status" value="1"/>
</dbReference>
<evidence type="ECO:0000256" key="1">
    <source>
        <dbReference type="ARBA" id="ARBA00008874"/>
    </source>
</evidence>
<proteinExistence type="inferred from homology"/>
<gene>
    <name evidence="11" type="ORF">PROFUN_02489</name>
</gene>
<dbReference type="SUPFAM" id="SSF56112">
    <property type="entry name" value="Protein kinase-like (PK-like)"/>
    <property type="match status" value="1"/>
</dbReference>
<evidence type="ECO:0000256" key="9">
    <source>
        <dbReference type="SAM" id="MobiDB-lite"/>
    </source>
</evidence>
<organism evidence="11 12">
    <name type="scientific">Planoprotostelium fungivorum</name>
    <dbReference type="NCBI Taxonomy" id="1890364"/>
    <lineage>
        <taxon>Eukaryota</taxon>
        <taxon>Amoebozoa</taxon>
        <taxon>Evosea</taxon>
        <taxon>Variosea</taxon>
        <taxon>Cavosteliida</taxon>
        <taxon>Cavosteliaceae</taxon>
        <taxon>Planoprotostelium</taxon>
    </lineage>
</organism>
<dbReference type="OrthoDB" id="1043025at2759"/>
<evidence type="ECO:0000256" key="6">
    <source>
        <dbReference type="ARBA" id="ARBA00022840"/>
    </source>
</evidence>
<dbReference type="AlphaFoldDB" id="A0A2P6MP36"/>
<dbReference type="InterPro" id="IPR011009">
    <property type="entry name" value="Kinase-like_dom_sf"/>
</dbReference>
<accession>A0A2P6MP36</accession>
<reference evidence="11 12" key="1">
    <citation type="journal article" date="2018" name="Genome Biol. Evol.">
        <title>Multiple Roots of Fruiting Body Formation in Amoebozoa.</title>
        <authorList>
            <person name="Hillmann F."/>
            <person name="Forbes G."/>
            <person name="Novohradska S."/>
            <person name="Ferling I."/>
            <person name="Riege K."/>
            <person name="Groth M."/>
            <person name="Westermann M."/>
            <person name="Marz M."/>
            <person name="Spaller T."/>
            <person name="Winckler T."/>
            <person name="Schaap P."/>
            <person name="Glockner G."/>
        </authorList>
    </citation>
    <scope>NUCLEOTIDE SEQUENCE [LARGE SCALE GENOMIC DNA]</scope>
    <source>
        <strain evidence="11 12">Jena</strain>
    </source>
</reference>
<keyword evidence="3" id="KW-0808">Transferase</keyword>
<keyword evidence="6" id="KW-0067">ATP-binding</keyword>
<comment type="catalytic activity">
    <reaction evidence="8">
        <text>L-seryl-[protein] + ATP = O-phospho-L-seryl-[protein] + ADP + H(+)</text>
        <dbReference type="Rhea" id="RHEA:17989"/>
        <dbReference type="Rhea" id="RHEA-COMP:9863"/>
        <dbReference type="Rhea" id="RHEA-COMP:11604"/>
        <dbReference type="ChEBI" id="CHEBI:15378"/>
        <dbReference type="ChEBI" id="CHEBI:29999"/>
        <dbReference type="ChEBI" id="CHEBI:30616"/>
        <dbReference type="ChEBI" id="CHEBI:83421"/>
        <dbReference type="ChEBI" id="CHEBI:456216"/>
        <dbReference type="EC" id="2.7.11.1"/>
    </reaction>
</comment>
<dbReference type="GO" id="GO:0004674">
    <property type="term" value="F:protein serine/threonine kinase activity"/>
    <property type="evidence" value="ECO:0007669"/>
    <property type="project" value="UniProtKB-KW"/>
</dbReference>
<feature type="region of interest" description="Disordered" evidence="9">
    <location>
        <begin position="41"/>
        <end position="72"/>
    </location>
</feature>
<keyword evidence="2" id="KW-0723">Serine/threonine-protein kinase</keyword>
<evidence type="ECO:0000256" key="7">
    <source>
        <dbReference type="ARBA" id="ARBA00047899"/>
    </source>
</evidence>
<evidence type="ECO:0000256" key="3">
    <source>
        <dbReference type="ARBA" id="ARBA00022679"/>
    </source>
</evidence>
<name>A0A2P6MP36_9EUKA</name>